<dbReference type="Gene3D" id="3.40.50.880">
    <property type="match status" value="1"/>
</dbReference>
<gene>
    <name evidence="4" type="primary">metAA</name>
    <name evidence="5" type="ORF">DYH56_02950</name>
</gene>
<dbReference type="SUPFAM" id="SSF52317">
    <property type="entry name" value="Class I glutamine amidotransferase-like"/>
    <property type="match status" value="1"/>
</dbReference>
<reference evidence="5 6" key="1">
    <citation type="submission" date="2018-08" db="EMBL/GenBank/DDBJ databases">
        <title>Draft genome sequence of Psychrilyobacter sp. strain SD5 isolated from Black Sea water.</title>
        <authorList>
            <person name="Yadav S."/>
            <person name="Villanueva L."/>
            <person name="Damste J.S.S."/>
        </authorList>
    </citation>
    <scope>NUCLEOTIDE SEQUENCE [LARGE SCALE GENOMIC DNA]</scope>
    <source>
        <strain evidence="5 6">SD5</strain>
    </source>
</reference>
<evidence type="ECO:0000256" key="2">
    <source>
        <dbReference type="ARBA" id="ARBA00022679"/>
    </source>
</evidence>
<dbReference type="EC" id="2.3.1.31" evidence="4"/>
<dbReference type="InterPro" id="IPR033752">
    <property type="entry name" value="MetA_family"/>
</dbReference>
<dbReference type="InterPro" id="IPR029062">
    <property type="entry name" value="Class_I_gatase-like"/>
</dbReference>
<dbReference type="EMBL" id="QUAJ01000003">
    <property type="protein sequence ID" value="REI42740.1"/>
    <property type="molecule type" value="Genomic_DNA"/>
</dbReference>
<evidence type="ECO:0000256" key="1">
    <source>
        <dbReference type="ARBA" id="ARBA00022605"/>
    </source>
</evidence>
<keyword evidence="4" id="KW-0963">Cytoplasm</keyword>
<dbReference type="HAMAP" id="MF_00295">
    <property type="entry name" value="MetA_acyltransf"/>
    <property type="match status" value="1"/>
</dbReference>
<comment type="similarity">
    <text evidence="4">Belongs to the MetA family.</text>
</comment>
<feature type="active site" evidence="4">
    <location>
        <position position="224"/>
    </location>
</feature>
<accession>A0ABX9KJX4</accession>
<feature type="binding site" evidence="4">
    <location>
        <position position="155"/>
    </location>
    <ligand>
        <name>substrate</name>
    </ligand>
</feature>
<keyword evidence="2 4" id="KW-0808">Transferase</keyword>
<evidence type="ECO:0000256" key="3">
    <source>
        <dbReference type="ARBA" id="ARBA00023315"/>
    </source>
</evidence>
<comment type="caution">
    <text evidence="4">Lacks conserved residue(s) required for the propagation of feature annotation.</text>
</comment>
<feature type="binding site" evidence="4">
    <location>
        <position position="180"/>
    </location>
    <ligand>
        <name>substrate</name>
    </ligand>
</feature>
<dbReference type="Pfam" id="PF04204">
    <property type="entry name" value="HTS"/>
    <property type="match status" value="1"/>
</dbReference>
<keyword evidence="1 4" id="KW-0028">Amino-acid biosynthesis</keyword>
<evidence type="ECO:0000313" key="5">
    <source>
        <dbReference type="EMBL" id="REI42740.1"/>
    </source>
</evidence>
<keyword evidence="4" id="KW-0486">Methionine biosynthesis</keyword>
<comment type="pathway">
    <text evidence="4">Amino-acid biosynthesis; L-methionine biosynthesis via de novo pathway; O-acetyl-L-homoserine from L-homoserine: step 1/1.</text>
</comment>
<name>A0ABX9KJX4_9FUSO</name>
<proteinExistence type="inferred from homology"/>
<protein>
    <recommendedName>
        <fullName evidence="4">Homoserine O-acetyltransferase</fullName>
        <shortName evidence="4">HAT</shortName>
        <ecNumber evidence="4">2.3.1.31</ecNumber>
    </recommendedName>
    <alternativeName>
        <fullName evidence="4">Homoserine transacetylase</fullName>
        <shortName evidence="4">HTA</shortName>
    </alternativeName>
</protein>
<evidence type="ECO:0000313" key="6">
    <source>
        <dbReference type="Proteomes" id="UP000263486"/>
    </source>
</evidence>
<keyword evidence="6" id="KW-1185">Reference proteome</keyword>
<comment type="subcellular location">
    <subcellularLocation>
        <location evidence="4">Cytoplasm</location>
    </subcellularLocation>
</comment>
<feature type="site" description="Important for acyl-CoA specificity" evidence="4">
    <location>
        <position position="107"/>
    </location>
</feature>
<feature type="active site" description="Acyl-thioester intermediate" evidence="4">
    <location>
        <position position="134"/>
    </location>
</feature>
<sequence>MSILCNNNLRGIAESKDSGIIFKNKGDTAGKIKIGIINLMPFKDEVESQFFNILGRYNLEVEIEFLYPDNHISKNTSMEYLEKNYIPLSKLEERNYQGLIITGTPIENIEFEDVKYWNELKPAFNLNIPSIYICWASQGALYHRYKILKHPLKEKMFGVFNHRVNKNKLIQLDEFHAPHSRNTYNKKEDILGAGLMIIAENKRAGVYMAATKDLKNIYISGHGEYQINRLDKEYRRDKKNIPENYYRDNDPDKEILFTWDKHRDIFYKNWLKMITV</sequence>
<dbReference type="Proteomes" id="UP000263486">
    <property type="component" value="Unassembled WGS sequence"/>
</dbReference>
<organism evidence="5 6">
    <name type="scientific">Psychrilyobacter piezotolerans</name>
    <dbReference type="NCBI Taxonomy" id="2293438"/>
    <lineage>
        <taxon>Bacteria</taxon>
        <taxon>Fusobacteriati</taxon>
        <taxon>Fusobacteriota</taxon>
        <taxon>Fusobacteriia</taxon>
        <taxon>Fusobacteriales</taxon>
        <taxon>Fusobacteriaceae</taxon>
        <taxon>Psychrilyobacter</taxon>
    </lineage>
</organism>
<evidence type="ECO:0000256" key="4">
    <source>
        <dbReference type="HAMAP-Rule" id="MF_00295"/>
    </source>
</evidence>
<feature type="site" description="Important for substrate specificity" evidence="4">
    <location>
        <position position="180"/>
    </location>
</feature>
<comment type="caution">
    <text evidence="5">The sequence shown here is derived from an EMBL/GenBank/DDBJ whole genome shotgun (WGS) entry which is preliminary data.</text>
</comment>
<dbReference type="PIRSF" id="PIRSF000450">
    <property type="entry name" value="H_ser_succinyltr"/>
    <property type="match status" value="1"/>
</dbReference>
<keyword evidence="3 4" id="KW-0012">Acyltransferase</keyword>
<feature type="active site" description="Proton acceptor" evidence="4">
    <location>
        <position position="222"/>
    </location>
</feature>
<comment type="catalytic activity">
    <reaction evidence="4">
        <text>L-homoserine + acetyl-CoA = O-acetyl-L-homoserine + CoA</text>
        <dbReference type="Rhea" id="RHEA:13701"/>
        <dbReference type="ChEBI" id="CHEBI:57287"/>
        <dbReference type="ChEBI" id="CHEBI:57288"/>
        <dbReference type="ChEBI" id="CHEBI:57476"/>
        <dbReference type="ChEBI" id="CHEBI:57716"/>
        <dbReference type="EC" id="2.3.1.31"/>
    </reaction>
</comment>
<dbReference type="PANTHER" id="PTHR20919:SF0">
    <property type="entry name" value="HOMOSERINE O-SUCCINYLTRANSFERASE"/>
    <property type="match status" value="1"/>
</dbReference>
<dbReference type="RefSeq" id="WP_114641363.1">
    <property type="nucleotide sequence ID" value="NZ_JAACIO010000003.1"/>
</dbReference>
<dbReference type="PANTHER" id="PTHR20919">
    <property type="entry name" value="HOMOSERINE O-SUCCINYLTRANSFERASE"/>
    <property type="match status" value="1"/>
</dbReference>
<comment type="function">
    <text evidence="4">Transfers an acetyl group from acetyl-CoA to L-homoserine, forming acetyl-L-homoserine.</text>
</comment>
<feature type="binding site" evidence="4">
    <location>
        <position position="236"/>
    </location>
    <ligand>
        <name>substrate</name>
    </ligand>
</feature>